<dbReference type="PANTHER" id="PTHR30536">
    <property type="entry name" value="ALTRONATE/GALACTARATE DEHYDRATASE"/>
    <property type="match status" value="1"/>
</dbReference>
<proteinExistence type="predicted"/>
<dbReference type="InterPro" id="IPR013974">
    <property type="entry name" value="SAF"/>
</dbReference>
<protein>
    <submittedName>
        <fullName evidence="3">Altronate hydrolase</fullName>
    </submittedName>
</protein>
<dbReference type="CDD" id="cd11613">
    <property type="entry name" value="SAF_AH_GD"/>
    <property type="match status" value="1"/>
</dbReference>
<evidence type="ECO:0000313" key="4">
    <source>
        <dbReference type="Proteomes" id="UP000435036"/>
    </source>
</evidence>
<comment type="caution">
    <text evidence="3">The sequence shown here is derived from an EMBL/GenBank/DDBJ whole genome shotgun (WGS) entry which is preliminary data.</text>
</comment>
<dbReference type="GO" id="GO:0019698">
    <property type="term" value="P:D-galacturonate catabolic process"/>
    <property type="evidence" value="ECO:0007669"/>
    <property type="project" value="TreeGrafter"/>
</dbReference>
<dbReference type="InterPro" id="IPR044144">
    <property type="entry name" value="SAF_UxaA/GarD"/>
</dbReference>
<evidence type="ECO:0000313" key="3">
    <source>
        <dbReference type="EMBL" id="MVZ62216.1"/>
    </source>
</evidence>
<dbReference type="Pfam" id="PF08666">
    <property type="entry name" value="SAF"/>
    <property type="match status" value="1"/>
</dbReference>
<sequence length="97" mass="10947">MKKLFKINEQDNVYVVKVPLTKGELLEIEGQQIVVPYDLGRGHKLAACDIPKGEQVFKFGLPIGSATIAIQIGEHVHLHNLKSNYLPTYSKDDRFNQ</sequence>
<dbReference type="RefSeq" id="WP_160368961.1">
    <property type="nucleotide sequence ID" value="NZ_WSQA01000006.1"/>
</dbReference>
<dbReference type="AlphaFoldDB" id="A0A6N8KYM7"/>
<evidence type="ECO:0000256" key="1">
    <source>
        <dbReference type="ARBA" id="ARBA00023239"/>
    </source>
</evidence>
<dbReference type="PANTHER" id="PTHR30536:SF5">
    <property type="entry name" value="ALTRONATE DEHYDRATASE"/>
    <property type="match status" value="1"/>
</dbReference>
<accession>A0A6N8KYM7</accession>
<dbReference type="GO" id="GO:0016787">
    <property type="term" value="F:hydrolase activity"/>
    <property type="evidence" value="ECO:0007669"/>
    <property type="project" value="UniProtKB-KW"/>
</dbReference>
<reference evidence="3 4" key="1">
    <citation type="submission" date="2019-12" db="EMBL/GenBank/DDBJ databases">
        <authorList>
            <person name="Dong K."/>
        </authorList>
    </citation>
    <scope>NUCLEOTIDE SEQUENCE [LARGE SCALE GENOMIC DNA]</scope>
    <source>
        <strain evidence="3 4">JCM 31225</strain>
    </source>
</reference>
<dbReference type="SMART" id="SM00858">
    <property type="entry name" value="SAF"/>
    <property type="match status" value="1"/>
</dbReference>
<dbReference type="OrthoDB" id="9804574at2"/>
<dbReference type="InterPro" id="IPR052172">
    <property type="entry name" value="UxaA_altronate/galactarate_dh"/>
</dbReference>
<dbReference type="GO" id="GO:0016829">
    <property type="term" value="F:lyase activity"/>
    <property type="evidence" value="ECO:0007669"/>
    <property type="project" value="UniProtKB-KW"/>
</dbReference>
<evidence type="ECO:0000259" key="2">
    <source>
        <dbReference type="SMART" id="SM00858"/>
    </source>
</evidence>
<keyword evidence="1" id="KW-0456">Lyase</keyword>
<dbReference type="Gene3D" id="2.30.130.110">
    <property type="match status" value="1"/>
</dbReference>
<keyword evidence="3" id="KW-0378">Hydrolase</keyword>
<gene>
    <name evidence="3" type="ORF">GQF63_09305</name>
</gene>
<feature type="domain" description="SAF" evidence="2">
    <location>
        <begin position="11"/>
        <end position="82"/>
    </location>
</feature>
<dbReference type="Proteomes" id="UP000435036">
    <property type="component" value="Unassembled WGS sequence"/>
</dbReference>
<keyword evidence="4" id="KW-1185">Reference proteome</keyword>
<name>A0A6N8KYM7_9SPHI</name>
<organism evidence="3 4">
    <name type="scientific">Sphingobacterium humi</name>
    <dbReference type="NCBI Taxonomy" id="1796905"/>
    <lineage>
        <taxon>Bacteria</taxon>
        <taxon>Pseudomonadati</taxon>
        <taxon>Bacteroidota</taxon>
        <taxon>Sphingobacteriia</taxon>
        <taxon>Sphingobacteriales</taxon>
        <taxon>Sphingobacteriaceae</taxon>
        <taxon>Sphingobacterium</taxon>
    </lineage>
</organism>
<dbReference type="EMBL" id="WSQA01000006">
    <property type="protein sequence ID" value="MVZ62216.1"/>
    <property type="molecule type" value="Genomic_DNA"/>
</dbReference>